<accession>A0A9P8RTE4</accession>
<feature type="compositionally biased region" description="Low complexity" evidence="3">
    <location>
        <begin position="705"/>
        <end position="724"/>
    </location>
</feature>
<dbReference type="InterPro" id="IPR001806">
    <property type="entry name" value="Small_GTPase"/>
</dbReference>
<feature type="domain" description="N-terminal Ras-GEF" evidence="5">
    <location>
        <begin position="557"/>
        <end position="682"/>
    </location>
</feature>
<dbReference type="Pfam" id="PF00071">
    <property type="entry name" value="Ras"/>
    <property type="match status" value="1"/>
</dbReference>
<evidence type="ECO:0000313" key="6">
    <source>
        <dbReference type="EMBL" id="KAH0565906.1"/>
    </source>
</evidence>
<evidence type="ECO:0000259" key="4">
    <source>
        <dbReference type="PROSITE" id="PS50009"/>
    </source>
</evidence>
<dbReference type="GO" id="GO:0005525">
    <property type="term" value="F:GTP binding"/>
    <property type="evidence" value="ECO:0007669"/>
    <property type="project" value="InterPro"/>
</dbReference>
<name>A0A9P8RTE4_9PEZI</name>
<dbReference type="SMART" id="SM00147">
    <property type="entry name" value="RasGEF"/>
    <property type="match status" value="1"/>
</dbReference>
<dbReference type="CDD" id="cd06224">
    <property type="entry name" value="REM"/>
    <property type="match status" value="1"/>
</dbReference>
<sequence>MSTGSPSRSRSKRANSFSQKHPSEPSRSAESVLTATPRPPFLQLRTHSSPLIPRAGEPLIPESRASLDSTFSIRDDPFFRTYQSPQSVRLAKEVALGTKTAPPRKGTSFFDSEPAPLRASSEATSNSKRESVNGDRNIAESGVRPQQTRKNSGADQSPQSDVVEGPGRTLATRPLEKAPAQAASELSPHEISWSNSEVETDVSMYDINIAVIGASSVGKSTFIQQVHDLQDPPDSTVSVRGMSIDGSVHSVRLVEVDISNIEIDDEQRIKWPDYVDGHAAQRVHGVLVLYDVMNRDSIANIPELLNAFAKAGLSSLLVSCKCDISPSKRQIDPNVLKKAGSTFGGVETFQTSASAPDSQKRSVFVLLRMVISQENDPAKLAPTRRRANSSAHVGCPTLPRPPSGQSKHSRASSELSGSLLRSFPRSPADTESYGEASHARGYPRSGVVRGPLTHLALQPTSPSTSPIEMDDSGEVRDPGSPAASGLPPYTPDLAVVSDVPFKSTKSANVGRSSQQPKSESSDKKIVDSFLDMDEENDDEYDSDDIPILDREDELSDRPARSIGQTWDELVDRLLAQPTSKSDINFATIFLCLYRMFGAPAELLESFEKRFEKANSDDNHYMIKITSQLRYLSIMSQWLSEYPGDFSFPATRQRLNRFIGNLSRHRIFAAVIKDMQSSMDVAAEDEDFLWGRTDSGREAVNALGDLSNTSTLQNSSSTLNVSSSTEEVPEDLSEMCLGDDSLGDSKRASESASISSSGGDSLGNAAGRAEQEALSLIPTKRIPFTKLIFNQFMSTPDGDIARELTRIDWIMFSSIRARDLVRHVSLSASQKEKCKSLGNVNRMISHFNHVAYWVANMILLRDKAKHRSRALEKFMKIAWELRHINNYNSLGAVIAGINGNAVHRLAQTRELVCAAAPNVQKNFMRLEILMGTQKSHFAYRLAWANSSSQRIPFLPLHRRDLVSAQEGNRTFVGENGDRINWKKFEIMGDVIVGIQKSQSMPYPEMRRNKETERMILEASFSKDDDGLYERSVQLEGPGMSTNDNAQKKKFPWFQR</sequence>
<dbReference type="Pfam" id="PF00617">
    <property type="entry name" value="RasGEF"/>
    <property type="match status" value="1"/>
</dbReference>
<dbReference type="InterPro" id="IPR001895">
    <property type="entry name" value="RASGEF_cat_dom"/>
</dbReference>
<feature type="region of interest" description="Disordered" evidence="3">
    <location>
        <begin position="703"/>
        <end position="764"/>
    </location>
</feature>
<evidence type="ECO:0008006" key="8">
    <source>
        <dbReference type="Google" id="ProtNLM"/>
    </source>
</evidence>
<dbReference type="Proteomes" id="UP000750711">
    <property type="component" value="Unassembled WGS sequence"/>
</dbReference>
<dbReference type="InterPro" id="IPR023578">
    <property type="entry name" value="Ras_GEF_dom_sf"/>
</dbReference>
<gene>
    <name evidence="6" type="ORF">GP486_000686</name>
</gene>
<keyword evidence="1 2" id="KW-0344">Guanine-nucleotide releasing factor</keyword>
<dbReference type="Gene3D" id="1.20.870.10">
    <property type="entry name" value="Son of sevenless (SoS) protein Chain: S domain 1"/>
    <property type="match status" value="1"/>
</dbReference>
<feature type="region of interest" description="Disordered" evidence="3">
    <location>
        <begin position="377"/>
        <end position="524"/>
    </location>
</feature>
<feature type="compositionally biased region" description="Polar residues" evidence="3">
    <location>
        <begin position="1"/>
        <end position="34"/>
    </location>
</feature>
<dbReference type="InterPro" id="IPR036964">
    <property type="entry name" value="RASGEF_cat_dom_sf"/>
</dbReference>
<reference evidence="6" key="1">
    <citation type="submission" date="2021-03" db="EMBL/GenBank/DDBJ databases">
        <title>Comparative genomics and phylogenomic investigation of the class Geoglossomycetes provide insights into ecological specialization and systematics.</title>
        <authorList>
            <person name="Melie T."/>
            <person name="Pirro S."/>
            <person name="Miller A.N."/>
            <person name="Quandt A."/>
        </authorList>
    </citation>
    <scope>NUCLEOTIDE SEQUENCE</scope>
    <source>
        <strain evidence="6">CAQ_001_2017</strain>
    </source>
</reference>
<dbReference type="Gene3D" id="3.40.50.300">
    <property type="entry name" value="P-loop containing nucleotide triphosphate hydrolases"/>
    <property type="match status" value="1"/>
</dbReference>
<dbReference type="PROSITE" id="PS50212">
    <property type="entry name" value="RASGEF_NTER"/>
    <property type="match status" value="1"/>
</dbReference>
<dbReference type="InterPro" id="IPR000651">
    <property type="entry name" value="Ras-like_Gua-exchang_fac_N"/>
</dbReference>
<dbReference type="PROSITE" id="PS50009">
    <property type="entry name" value="RASGEF_CAT"/>
    <property type="match status" value="1"/>
</dbReference>
<evidence type="ECO:0000256" key="1">
    <source>
        <dbReference type="ARBA" id="ARBA00022658"/>
    </source>
</evidence>
<dbReference type="InterPro" id="IPR008937">
    <property type="entry name" value="Ras-like_GEF"/>
</dbReference>
<dbReference type="InterPro" id="IPR027417">
    <property type="entry name" value="P-loop_NTPase"/>
</dbReference>
<evidence type="ECO:0000313" key="7">
    <source>
        <dbReference type="Proteomes" id="UP000750711"/>
    </source>
</evidence>
<feature type="compositionally biased region" description="Low complexity" evidence="3">
    <location>
        <begin position="749"/>
        <end position="758"/>
    </location>
</feature>
<organism evidence="6 7">
    <name type="scientific">Trichoglossum hirsutum</name>
    <dbReference type="NCBI Taxonomy" id="265104"/>
    <lineage>
        <taxon>Eukaryota</taxon>
        <taxon>Fungi</taxon>
        <taxon>Dikarya</taxon>
        <taxon>Ascomycota</taxon>
        <taxon>Pezizomycotina</taxon>
        <taxon>Geoglossomycetes</taxon>
        <taxon>Geoglossales</taxon>
        <taxon>Geoglossaceae</taxon>
        <taxon>Trichoglossum</taxon>
    </lineage>
</organism>
<dbReference type="GO" id="GO:0003924">
    <property type="term" value="F:GTPase activity"/>
    <property type="evidence" value="ECO:0007669"/>
    <property type="project" value="InterPro"/>
</dbReference>
<feature type="compositionally biased region" description="Polar residues" evidence="3">
    <location>
        <begin position="503"/>
        <end position="518"/>
    </location>
</feature>
<dbReference type="PANTHER" id="PTHR23113">
    <property type="entry name" value="GUANINE NUCLEOTIDE EXCHANGE FACTOR"/>
    <property type="match status" value="1"/>
</dbReference>
<dbReference type="SUPFAM" id="SSF52540">
    <property type="entry name" value="P-loop containing nucleoside triphosphate hydrolases"/>
    <property type="match status" value="1"/>
</dbReference>
<protein>
    <recommendedName>
        <fullName evidence="8">Ras GEF</fullName>
    </recommendedName>
</protein>
<feature type="region of interest" description="Disordered" evidence="3">
    <location>
        <begin position="95"/>
        <end position="167"/>
    </location>
</feature>
<dbReference type="GO" id="GO:0005886">
    <property type="term" value="C:plasma membrane"/>
    <property type="evidence" value="ECO:0007669"/>
    <property type="project" value="TreeGrafter"/>
</dbReference>
<dbReference type="Pfam" id="PF00618">
    <property type="entry name" value="RasGEF_N"/>
    <property type="match status" value="1"/>
</dbReference>
<keyword evidence="7" id="KW-1185">Reference proteome</keyword>
<feature type="region of interest" description="Disordered" evidence="3">
    <location>
        <begin position="1"/>
        <end position="65"/>
    </location>
</feature>
<dbReference type="AlphaFoldDB" id="A0A9P8RTE4"/>
<dbReference type="PANTHER" id="PTHR23113:SF348">
    <property type="entry name" value="GUANYL-NUCLEOTIDE EXCHANGE FACTOR RASGEF, PUTATIVE (AFU_ORTHOLOGUE AFUA_1G04700)-RELATED"/>
    <property type="match status" value="1"/>
</dbReference>
<evidence type="ECO:0000256" key="3">
    <source>
        <dbReference type="SAM" id="MobiDB-lite"/>
    </source>
</evidence>
<dbReference type="GO" id="GO:0007265">
    <property type="term" value="P:Ras protein signal transduction"/>
    <property type="evidence" value="ECO:0007669"/>
    <property type="project" value="TreeGrafter"/>
</dbReference>
<feature type="compositionally biased region" description="Polar residues" evidence="3">
    <location>
        <begin position="144"/>
        <end position="160"/>
    </location>
</feature>
<evidence type="ECO:0000259" key="5">
    <source>
        <dbReference type="PROSITE" id="PS50212"/>
    </source>
</evidence>
<dbReference type="CDD" id="cd00882">
    <property type="entry name" value="Ras_like_GTPase"/>
    <property type="match status" value="1"/>
</dbReference>
<dbReference type="Gene3D" id="1.10.840.10">
    <property type="entry name" value="Ras guanine-nucleotide exchange factors catalytic domain"/>
    <property type="match status" value="1"/>
</dbReference>
<dbReference type="SUPFAM" id="SSF48366">
    <property type="entry name" value="Ras GEF"/>
    <property type="match status" value="1"/>
</dbReference>
<dbReference type="GO" id="GO:0005085">
    <property type="term" value="F:guanyl-nucleotide exchange factor activity"/>
    <property type="evidence" value="ECO:0007669"/>
    <property type="project" value="UniProtKB-KW"/>
</dbReference>
<dbReference type="EMBL" id="JAGHQM010000050">
    <property type="protein sequence ID" value="KAH0565906.1"/>
    <property type="molecule type" value="Genomic_DNA"/>
</dbReference>
<proteinExistence type="predicted"/>
<evidence type="ECO:0000256" key="2">
    <source>
        <dbReference type="PROSITE-ProRule" id="PRU00168"/>
    </source>
</evidence>
<feature type="region of interest" description="Disordered" evidence="3">
    <location>
        <begin position="1033"/>
        <end position="1054"/>
    </location>
</feature>
<feature type="domain" description="Ras-GEF" evidence="4">
    <location>
        <begin position="795"/>
        <end position="1036"/>
    </location>
</feature>
<comment type="caution">
    <text evidence="6">The sequence shown here is derived from an EMBL/GenBank/DDBJ whole genome shotgun (WGS) entry which is preliminary data.</text>
</comment>